<gene>
    <name evidence="3" type="ORF">MCOR_3575</name>
</gene>
<keyword evidence="1" id="KW-0863">Zinc-finger</keyword>
<dbReference type="AlphaFoldDB" id="A0A6J8A4P4"/>
<accession>A0A6J8A4P4</accession>
<dbReference type="EMBL" id="CACVKT020000596">
    <property type="protein sequence ID" value="CAC5361426.1"/>
    <property type="molecule type" value="Genomic_DNA"/>
</dbReference>
<dbReference type="PROSITE" id="PS50157">
    <property type="entry name" value="ZINC_FINGER_C2H2_2"/>
    <property type="match status" value="1"/>
</dbReference>
<keyword evidence="1" id="KW-0479">Metal-binding</keyword>
<dbReference type="PANTHER" id="PTHR33845:SF1">
    <property type="entry name" value="C2H2-TYPE DOMAIN-CONTAINING PROTEIN"/>
    <property type="match status" value="1"/>
</dbReference>
<evidence type="ECO:0000256" key="1">
    <source>
        <dbReference type="PROSITE-ProRule" id="PRU00042"/>
    </source>
</evidence>
<name>A0A6J8A4P4_MYTCO</name>
<dbReference type="PROSITE" id="PS00028">
    <property type="entry name" value="ZINC_FINGER_C2H2_1"/>
    <property type="match status" value="1"/>
</dbReference>
<protein>
    <recommendedName>
        <fullName evidence="2">C2H2-type domain-containing protein</fullName>
    </recommendedName>
</protein>
<sequence>MFLKMKMFSCPEEFCKRTFMKYGNLLKHLDIGKHSKPKMTQNLSDRTKVLYSIQIENKVVKYTYVNALTVDSTDTSKFPKGWALKLKRELKKFTQSQKNFMTDKFEIGERSGQKCDPDDVSTLMRSVKDEHGRRLFKPVEFLSTSQIASFFSRLALKKRKTSLQEYSEEDQDAENDAVNFRHLTDLANV</sequence>
<evidence type="ECO:0000313" key="4">
    <source>
        <dbReference type="Proteomes" id="UP000507470"/>
    </source>
</evidence>
<proteinExistence type="predicted"/>
<dbReference type="OrthoDB" id="2423517at2759"/>
<evidence type="ECO:0000259" key="2">
    <source>
        <dbReference type="PROSITE" id="PS50157"/>
    </source>
</evidence>
<reference evidence="3 4" key="1">
    <citation type="submission" date="2020-06" db="EMBL/GenBank/DDBJ databases">
        <authorList>
            <person name="Li R."/>
            <person name="Bekaert M."/>
        </authorList>
    </citation>
    <scope>NUCLEOTIDE SEQUENCE [LARGE SCALE GENOMIC DNA]</scope>
    <source>
        <strain evidence="4">wild</strain>
    </source>
</reference>
<keyword evidence="4" id="KW-1185">Reference proteome</keyword>
<organism evidence="3 4">
    <name type="scientific">Mytilus coruscus</name>
    <name type="common">Sea mussel</name>
    <dbReference type="NCBI Taxonomy" id="42192"/>
    <lineage>
        <taxon>Eukaryota</taxon>
        <taxon>Metazoa</taxon>
        <taxon>Spiralia</taxon>
        <taxon>Lophotrochozoa</taxon>
        <taxon>Mollusca</taxon>
        <taxon>Bivalvia</taxon>
        <taxon>Autobranchia</taxon>
        <taxon>Pteriomorphia</taxon>
        <taxon>Mytilida</taxon>
        <taxon>Mytiloidea</taxon>
        <taxon>Mytilidae</taxon>
        <taxon>Mytilinae</taxon>
        <taxon>Mytilus</taxon>
    </lineage>
</organism>
<evidence type="ECO:0000313" key="3">
    <source>
        <dbReference type="EMBL" id="CAC5361426.1"/>
    </source>
</evidence>
<dbReference type="GO" id="GO:0008270">
    <property type="term" value="F:zinc ion binding"/>
    <property type="evidence" value="ECO:0007669"/>
    <property type="project" value="UniProtKB-KW"/>
</dbReference>
<feature type="domain" description="C2H2-type" evidence="2">
    <location>
        <begin position="8"/>
        <end position="39"/>
    </location>
</feature>
<keyword evidence="1" id="KW-0862">Zinc</keyword>
<dbReference type="Proteomes" id="UP000507470">
    <property type="component" value="Unassembled WGS sequence"/>
</dbReference>
<dbReference type="PANTHER" id="PTHR33845">
    <property type="entry name" value="C2H2-TYPE DOMAIN-CONTAINING PROTEIN"/>
    <property type="match status" value="1"/>
</dbReference>
<dbReference type="InterPro" id="IPR013087">
    <property type="entry name" value="Znf_C2H2_type"/>
</dbReference>